<gene>
    <name evidence="1" type="ORF">VSX56_08125</name>
</gene>
<comment type="caution">
    <text evidence="1">The sequence shown here is derived from an EMBL/GenBank/DDBJ whole genome shotgun (WGS) entry which is preliminary data.</text>
</comment>
<accession>A0ABV1SFS5</accession>
<reference evidence="1 2" key="1">
    <citation type="submission" date="2024-06" db="EMBL/GenBank/DDBJ databases">
        <title>Thioclava kandeliae sp. nov. from a rhizosphere soil sample of Kandelia candel in a mangrove.</title>
        <authorList>
            <person name="Mu T."/>
        </authorList>
    </citation>
    <scope>NUCLEOTIDE SEQUENCE [LARGE SCALE GENOMIC DNA]</scope>
    <source>
        <strain evidence="1 2">CPCC 100088</strain>
    </source>
</reference>
<keyword evidence="2" id="KW-1185">Reference proteome</keyword>
<proteinExistence type="predicted"/>
<evidence type="ECO:0000313" key="2">
    <source>
        <dbReference type="Proteomes" id="UP001438953"/>
    </source>
</evidence>
<dbReference type="Proteomes" id="UP001438953">
    <property type="component" value="Unassembled WGS sequence"/>
</dbReference>
<dbReference type="RefSeq" id="WP_350936278.1">
    <property type="nucleotide sequence ID" value="NZ_JAYWLC010000005.1"/>
</dbReference>
<name>A0ABV1SFS5_9RHOB</name>
<protein>
    <submittedName>
        <fullName evidence="1">Uncharacterized protein</fullName>
    </submittedName>
</protein>
<sequence>MEWVLLASVVLLFLYGVLGFTRCHRIKRCADKGKLKANWGKNKALFPDLDEIGGNHANCSG</sequence>
<organism evidence="1 2">
    <name type="scientific">Thioclava kandeliae</name>
    <dbReference type="NCBI Taxonomy" id="3070818"/>
    <lineage>
        <taxon>Bacteria</taxon>
        <taxon>Pseudomonadati</taxon>
        <taxon>Pseudomonadota</taxon>
        <taxon>Alphaproteobacteria</taxon>
        <taxon>Rhodobacterales</taxon>
        <taxon>Paracoccaceae</taxon>
        <taxon>Thioclava</taxon>
    </lineage>
</organism>
<evidence type="ECO:0000313" key="1">
    <source>
        <dbReference type="EMBL" id="MER5171742.1"/>
    </source>
</evidence>
<dbReference type="EMBL" id="JAYWLC010000005">
    <property type="protein sequence ID" value="MER5171742.1"/>
    <property type="molecule type" value="Genomic_DNA"/>
</dbReference>